<reference evidence="2" key="1">
    <citation type="submission" date="2022-11" db="UniProtKB">
        <authorList>
            <consortium name="WormBaseParasite"/>
        </authorList>
    </citation>
    <scope>IDENTIFICATION</scope>
</reference>
<accession>A0A915JI95</accession>
<dbReference type="WBParaSite" id="nRc.2.0.1.t25807-RA">
    <property type="protein sequence ID" value="nRc.2.0.1.t25807-RA"/>
    <property type="gene ID" value="nRc.2.0.1.g25807"/>
</dbReference>
<name>A0A915JI95_ROMCU</name>
<evidence type="ECO:0000313" key="2">
    <source>
        <dbReference type="WBParaSite" id="nRc.2.0.1.t25807-RA"/>
    </source>
</evidence>
<proteinExistence type="predicted"/>
<dbReference type="Proteomes" id="UP000887565">
    <property type="component" value="Unplaced"/>
</dbReference>
<sequence length="109" mass="12708">QYLPFKNSIFFCLQKFWVSYDSNPNVKNPADTPQTSDLRYYRTGNNRLLGCHRQEMEVGLVIGQSPSKIRDREGHDRTDHARAFAFAGIVVEEKSHFPISDKMKEIRFN</sequence>
<evidence type="ECO:0000313" key="1">
    <source>
        <dbReference type="Proteomes" id="UP000887565"/>
    </source>
</evidence>
<keyword evidence="1" id="KW-1185">Reference proteome</keyword>
<dbReference type="AlphaFoldDB" id="A0A915JI95"/>
<protein>
    <submittedName>
        <fullName evidence="2">Uncharacterized protein</fullName>
    </submittedName>
</protein>
<organism evidence="1 2">
    <name type="scientific">Romanomermis culicivorax</name>
    <name type="common">Nematode worm</name>
    <dbReference type="NCBI Taxonomy" id="13658"/>
    <lineage>
        <taxon>Eukaryota</taxon>
        <taxon>Metazoa</taxon>
        <taxon>Ecdysozoa</taxon>
        <taxon>Nematoda</taxon>
        <taxon>Enoplea</taxon>
        <taxon>Dorylaimia</taxon>
        <taxon>Mermithida</taxon>
        <taxon>Mermithoidea</taxon>
        <taxon>Mermithidae</taxon>
        <taxon>Romanomermis</taxon>
    </lineage>
</organism>